<evidence type="ECO:0008006" key="4">
    <source>
        <dbReference type="Google" id="ProtNLM"/>
    </source>
</evidence>
<protein>
    <recommendedName>
        <fullName evidence="4">Energy-coupling factor transport system substrate-specific component</fullName>
    </recommendedName>
</protein>
<dbReference type="EMBL" id="WTUX01000006">
    <property type="protein sequence ID" value="MZR11973.1"/>
    <property type="molecule type" value="Genomic_DNA"/>
</dbReference>
<feature type="transmembrane region" description="Helical" evidence="1">
    <location>
        <begin position="52"/>
        <end position="75"/>
    </location>
</feature>
<feature type="transmembrane region" description="Helical" evidence="1">
    <location>
        <begin position="6"/>
        <end position="31"/>
    </location>
</feature>
<proteinExistence type="predicted"/>
<name>A0A845M388_9RHOB</name>
<evidence type="ECO:0000256" key="1">
    <source>
        <dbReference type="SAM" id="Phobius"/>
    </source>
</evidence>
<evidence type="ECO:0000313" key="3">
    <source>
        <dbReference type="Proteomes" id="UP000467322"/>
    </source>
</evidence>
<reference evidence="2 3" key="1">
    <citation type="submission" date="2019-12" db="EMBL/GenBank/DDBJ databases">
        <title>Maritimibacter sp. nov. sp. isolated from sea sand.</title>
        <authorList>
            <person name="Kim J."/>
            <person name="Jeong S.E."/>
            <person name="Jung H.S."/>
            <person name="Jeon C.O."/>
        </authorList>
    </citation>
    <scope>NUCLEOTIDE SEQUENCE [LARGE SCALE GENOMIC DNA]</scope>
    <source>
        <strain evidence="2 3">DP07</strain>
    </source>
</reference>
<sequence length="193" mass="20809">MVHVTYLKSALFVVIAYVLAHGLTAFLITPVQSRILPDITAFASLVYLPHGVRVLATWLMGWSAVPALIVGGFLSEVLFTPEGITNVQSPVMLASILVGAISAVLAFEVMRFLGHRLYAGQTLRIHWKWLLLVGVIASILNSIGQSIVFSAEILTGHALAVLAAYAVGDLVGLSVTTLILMLVFRWMRLSGRG</sequence>
<keyword evidence="1" id="KW-1133">Transmembrane helix</keyword>
<feature type="transmembrane region" description="Helical" evidence="1">
    <location>
        <begin position="87"/>
        <end position="109"/>
    </location>
</feature>
<keyword evidence="1" id="KW-0472">Membrane</keyword>
<keyword evidence="3" id="KW-1185">Reference proteome</keyword>
<dbReference type="AlphaFoldDB" id="A0A845M388"/>
<feature type="transmembrane region" description="Helical" evidence="1">
    <location>
        <begin position="157"/>
        <end position="184"/>
    </location>
</feature>
<organism evidence="2 3">
    <name type="scientific">Maritimibacter harenae</name>
    <dbReference type="NCBI Taxonomy" id="2606218"/>
    <lineage>
        <taxon>Bacteria</taxon>
        <taxon>Pseudomonadati</taxon>
        <taxon>Pseudomonadota</taxon>
        <taxon>Alphaproteobacteria</taxon>
        <taxon>Rhodobacterales</taxon>
        <taxon>Roseobacteraceae</taxon>
        <taxon>Maritimibacter</taxon>
    </lineage>
</organism>
<keyword evidence="1" id="KW-0812">Transmembrane</keyword>
<gene>
    <name evidence="2" type="ORF">GQE99_02945</name>
</gene>
<evidence type="ECO:0000313" key="2">
    <source>
        <dbReference type="EMBL" id="MZR11973.1"/>
    </source>
</evidence>
<feature type="transmembrane region" description="Helical" evidence="1">
    <location>
        <begin position="129"/>
        <end position="151"/>
    </location>
</feature>
<accession>A0A845M388</accession>
<dbReference type="Proteomes" id="UP000467322">
    <property type="component" value="Unassembled WGS sequence"/>
</dbReference>
<comment type="caution">
    <text evidence="2">The sequence shown here is derived from an EMBL/GenBank/DDBJ whole genome shotgun (WGS) entry which is preliminary data.</text>
</comment>